<evidence type="ECO:0000313" key="6">
    <source>
        <dbReference type="Proteomes" id="UP000308528"/>
    </source>
</evidence>
<dbReference type="GO" id="GO:0008757">
    <property type="term" value="F:S-adenosylmethionine-dependent methyltransferase activity"/>
    <property type="evidence" value="ECO:0007669"/>
    <property type="project" value="InterPro"/>
</dbReference>
<evidence type="ECO:0000256" key="1">
    <source>
        <dbReference type="ARBA" id="ARBA00008361"/>
    </source>
</evidence>
<gene>
    <name evidence="5" type="ORF">E4021_05485</name>
</gene>
<evidence type="ECO:0000259" key="4">
    <source>
        <dbReference type="Pfam" id="PF08241"/>
    </source>
</evidence>
<organism evidence="5 6">
    <name type="scientific">Neolewinella litorea</name>
    <dbReference type="NCBI Taxonomy" id="2562452"/>
    <lineage>
        <taxon>Bacteria</taxon>
        <taxon>Pseudomonadati</taxon>
        <taxon>Bacteroidota</taxon>
        <taxon>Saprospiria</taxon>
        <taxon>Saprospirales</taxon>
        <taxon>Lewinellaceae</taxon>
        <taxon>Neolewinella</taxon>
    </lineage>
</organism>
<dbReference type="InterPro" id="IPR029063">
    <property type="entry name" value="SAM-dependent_MTases_sf"/>
</dbReference>
<dbReference type="Pfam" id="PF08241">
    <property type="entry name" value="Methyltransf_11"/>
    <property type="match status" value="1"/>
</dbReference>
<sequence length="243" mass="26647">MNYDEPTARYYAAYRPPLHGQLLEHCLHGRYASGLDVGCGTGHSARALRRFCDRVTGTDPSAAMLELAPKSPGIDYRLQRGRRLDFPDKSFDVVTFAGSLCYAKSQLLLDEITRVGRPGATVVVYDFTAPLHDYCHELLGIAVADRKDDGYDPAVTFSGLEESAIRKISSQTATLNVRVDAAELASLFLSEAALRPVLDARFGAAELPESLAQALSERLDEGASGRDLEFTTYTTVYHVLRRG</sequence>
<dbReference type="Proteomes" id="UP000308528">
    <property type="component" value="Unassembled WGS sequence"/>
</dbReference>
<evidence type="ECO:0000313" key="5">
    <source>
        <dbReference type="EMBL" id="THH42033.1"/>
    </source>
</evidence>
<keyword evidence="2 5" id="KW-0489">Methyltransferase</keyword>
<dbReference type="InterPro" id="IPR051052">
    <property type="entry name" value="Diverse_substrate_MTase"/>
</dbReference>
<proteinExistence type="inferred from homology"/>
<feature type="domain" description="Methyltransferase type 11" evidence="4">
    <location>
        <begin position="35"/>
        <end position="123"/>
    </location>
</feature>
<dbReference type="OrthoDB" id="9789123at2"/>
<dbReference type="EMBL" id="SRSF01000001">
    <property type="protein sequence ID" value="THH42033.1"/>
    <property type="molecule type" value="Genomic_DNA"/>
</dbReference>
<dbReference type="InterPro" id="IPR013216">
    <property type="entry name" value="Methyltransf_11"/>
</dbReference>
<dbReference type="RefSeq" id="WP_136457100.1">
    <property type="nucleotide sequence ID" value="NZ_SRSF01000001.1"/>
</dbReference>
<dbReference type="PANTHER" id="PTHR44942:SF4">
    <property type="entry name" value="METHYLTRANSFERASE TYPE 11 DOMAIN-CONTAINING PROTEIN"/>
    <property type="match status" value="1"/>
</dbReference>
<keyword evidence="6" id="KW-1185">Reference proteome</keyword>
<name>A0A4V3XLU2_9BACT</name>
<dbReference type="AlphaFoldDB" id="A0A4V3XLU2"/>
<dbReference type="SUPFAM" id="SSF53335">
    <property type="entry name" value="S-adenosyl-L-methionine-dependent methyltransferases"/>
    <property type="match status" value="1"/>
</dbReference>
<protein>
    <submittedName>
        <fullName evidence="5">Class I SAM-dependent methyltransferase</fullName>
    </submittedName>
</protein>
<dbReference type="CDD" id="cd02440">
    <property type="entry name" value="AdoMet_MTases"/>
    <property type="match status" value="1"/>
</dbReference>
<keyword evidence="3 5" id="KW-0808">Transferase</keyword>
<comment type="similarity">
    <text evidence="1">Belongs to the methyltransferase superfamily.</text>
</comment>
<reference evidence="5 6" key="1">
    <citation type="submission" date="2019-04" db="EMBL/GenBank/DDBJ databases">
        <title>Lewinella litorea sp. nov., isolated from a marine sand.</title>
        <authorList>
            <person name="Yoon J.-H."/>
        </authorList>
    </citation>
    <scope>NUCLEOTIDE SEQUENCE [LARGE SCALE GENOMIC DNA]</scope>
    <source>
        <strain evidence="5 6">HSMS-39</strain>
    </source>
</reference>
<evidence type="ECO:0000256" key="3">
    <source>
        <dbReference type="ARBA" id="ARBA00022679"/>
    </source>
</evidence>
<dbReference type="Gene3D" id="3.40.50.150">
    <property type="entry name" value="Vaccinia Virus protein VP39"/>
    <property type="match status" value="1"/>
</dbReference>
<evidence type="ECO:0000256" key="2">
    <source>
        <dbReference type="ARBA" id="ARBA00022603"/>
    </source>
</evidence>
<accession>A0A4V3XLU2</accession>
<comment type="caution">
    <text evidence="5">The sequence shown here is derived from an EMBL/GenBank/DDBJ whole genome shotgun (WGS) entry which is preliminary data.</text>
</comment>
<dbReference type="GO" id="GO:0032259">
    <property type="term" value="P:methylation"/>
    <property type="evidence" value="ECO:0007669"/>
    <property type="project" value="UniProtKB-KW"/>
</dbReference>
<dbReference type="PANTHER" id="PTHR44942">
    <property type="entry name" value="METHYLTRANSF_11 DOMAIN-CONTAINING PROTEIN"/>
    <property type="match status" value="1"/>
</dbReference>